<dbReference type="AlphaFoldDB" id="A0A8J3N956"/>
<reference evidence="6" key="1">
    <citation type="submission" date="2020-10" db="EMBL/GenBank/DDBJ databases">
        <title>Taxonomic study of unclassified bacteria belonging to the class Ktedonobacteria.</title>
        <authorList>
            <person name="Yabe S."/>
            <person name="Wang C.M."/>
            <person name="Zheng Y."/>
            <person name="Sakai Y."/>
            <person name="Cavaletti L."/>
            <person name="Monciardini P."/>
            <person name="Donadio S."/>
        </authorList>
    </citation>
    <scope>NUCLEOTIDE SEQUENCE</scope>
    <source>
        <strain evidence="6">ID150040</strain>
    </source>
</reference>
<dbReference type="RefSeq" id="WP_220210798.1">
    <property type="nucleotide sequence ID" value="NZ_BNJK01000002.1"/>
</dbReference>
<dbReference type="Pfam" id="PF00753">
    <property type="entry name" value="Lactamase_B"/>
    <property type="match status" value="1"/>
</dbReference>
<comment type="caution">
    <text evidence="6">The sequence shown here is derived from an EMBL/GenBank/DDBJ whole genome shotgun (WGS) entry which is preliminary data.</text>
</comment>
<evidence type="ECO:0000256" key="2">
    <source>
        <dbReference type="ARBA" id="ARBA00022723"/>
    </source>
</evidence>
<dbReference type="CDD" id="cd07720">
    <property type="entry name" value="OPHC2-like_MBL-fold"/>
    <property type="match status" value="1"/>
</dbReference>
<sequence>MTRIKANMITTAPQQHMTLGSIRVTYLPDGSALFNPTFLYPATTLADWQPYRHLLNQDGQILASVGAYSIQTSDHTILVDAGYGPSQIAIEGNALLQGGELLVSLQNAGLTPADIGLVFFTHLHPDHVRGISRQVDGEQGLLFPNARFLVRRPEWLRFANPDESRFGVEDALKLLEPRIELIDEGNELLVPEITVLATPGHETGHASLLISVGEQRAILLGDIFHNNVQVEHPDWASCYDHDPDLAKRTRQYILEELAKPATIGIASHFANAVFGRVTFVQGKYQWQVLQ</sequence>
<evidence type="ECO:0000313" key="7">
    <source>
        <dbReference type="Proteomes" id="UP000597444"/>
    </source>
</evidence>
<dbReference type="PANTHER" id="PTHR42978">
    <property type="entry name" value="QUORUM-QUENCHING LACTONASE YTNP-RELATED-RELATED"/>
    <property type="match status" value="1"/>
</dbReference>
<accession>A0A8J3N956</accession>
<evidence type="ECO:0000256" key="1">
    <source>
        <dbReference type="ARBA" id="ARBA00007749"/>
    </source>
</evidence>
<dbReference type="GO" id="GO:0016787">
    <property type="term" value="F:hydrolase activity"/>
    <property type="evidence" value="ECO:0007669"/>
    <property type="project" value="UniProtKB-KW"/>
</dbReference>
<gene>
    <name evidence="6" type="ORF">KSF_102880</name>
</gene>
<dbReference type="GO" id="GO:0046872">
    <property type="term" value="F:metal ion binding"/>
    <property type="evidence" value="ECO:0007669"/>
    <property type="project" value="UniProtKB-KW"/>
</dbReference>
<proteinExistence type="inferred from homology"/>
<name>A0A8J3N956_9CHLR</name>
<evidence type="ECO:0000313" key="6">
    <source>
        <dbReference type="EMBL" id="GHP00241.1"/>
    </source>
</evidence>
<keyword evidence="7" id="KW-1185">Reference proteome</keyword>
<dbReference type="SUPFAM" id="SSF56281">
    <property type="entry name" value="Metallo-hydrolase/oxidoreductase"/>
    <property type="match status" value="1"/>
</dbReference>
<evidence type="ECO:0000259" key="5">
    <source>
        <dbReference type="SMART" id="SM00849"/>
    </source>
</evidence>
<dbReference type="PANTHER" id="PTHR42978:SF6">
    <property type="entry name" value="QUORUM-QUENCHING LACTONASE YTNP-RELATED"/>
    <property type="match status" value="1"/>
</dbReference>
<evidence type="ECO:0000256" key="4">
    <source>
        <dbReference type="ARBA" id="ARBA00022833"/>
    </source>
</evidence>
<comment type="similarity">
    <text evidence="1">Belongs to the metallo-beta-lactamase superfamily.</text>
</comment>
<dbReference type="InterPro" id="IPR051013">
    <property type="entry name" value="MBL_superfamily_lactonases"/>
</dbReference>
<evidence type="ECO:0000256" key="3">
    <source>
        <dbReference type="ARBA" id="ARBA00022801"/>
    </source>
</evidence>
<keyword evidence="3 6" id="KW-0378">Hydrolase</keyword>
<dbReference type="InterPro" id="IPR036866">
    <property type="entry name" value="RibonucZ/Hydroxyglut_hydro"/>
</dbReference>
<organism evidence="6 7">
    <name type="scientific">Reticulibacter mediterranei</name>
    <dbReference type="NCBI Taxonomy" id="2778369"/>
    <lineage>
        <taxon>Bacteria</taxon>
        <taxon>Bacillati</taxon>
        <taxon>Chloroflexota</taxon>
        <taxon>Ktedonobacteria</taxon>
        <taxon>Ktedonobacterales</taxon>
        <taxon>Reticulibacteraceae</taxon>
        <taxon>Reticulibacter</taxon>
    </lineage>
</organism>
<dbReference type="EMBL" id="BNJK01000002">
    <property type="protein sequence ID" value="GHP00241.1"/>
    <property type="molecule type" value="Genomic_DNA"/>
</dbReference>
<dbReference type="Gene3D" id="3.60.15.10">
    <property type="entry name" value="Ribonuclease Z/Hydroxyacylglutathione hydrolase-like"/>
    <property type="match status" value="1"/>
</dbReference>
<dbReference type="InterPro" id="IPR001279">
    <property type="entry name" value="Metallo-B-lactamas"/>
</dbReference>
<keyword evidence="2" id="KW-0479">Metal-binding</keyword>
<feature type="domain" description="Metallo-beta-lactamase" evidence="5">
    <location>
        <begin position="64"/>
        <end position="268"/>
    </location>
</feature>
<dbReference type="Proteomes" id="UP000597444">
    <property type="component" value="Unassembled WGS sequence"/>
</dbReference>
<dbReference type="SMART" id="SM00849">
    <property type="entry name" value="Lactamase_B"/>
    <property type="match status" value="1"/>
</dbReference>
<keyword evidence="4" id="KW-0862">Zinc</keyword>
<protein>
    <submittedName>
        <fullName evidence="6">MBL fold hydrolase</fullName>
    </submittedName>
</protein>